<gene>
    <name evidence="2" type="ORF">K504DRAFT_506388</name>
</gene>
<evidence type="ECO:0000256" key="1">
    <source>
        <dbReference type="SAM" id="MobiDB-lite"/>
    </source>
</evidence>
<feature type="region of interest" description="Disordered" evidence="1">
    <location>
        <begin position="110"/>
        <end position="160"/>
    </location>
</feature>
<evidence type="ECO:0000313" key="3">
    <source>
        <dbReference type="Proteomes" id="UP000799428"/>
    </source>
</evidence>
<sequence length="289" mass="32556">MALVKVAQRSSLVKAEQVPKGSKDWSKGHGSRLLESFNFLGPAYNTPAYNMYSMTTEVDTDRLINRLLDVQDIVKTIGKVIPRHARQRNRSEDRFVSMEYRYTTSLLRQARGNSRPVELDREDTNVDVDENEDEDEDDRGMEKETRMPRPPFTKRATPSTLSCHHNLLWEPQDDTSRSHVPSRPTLQHFGQLTKGERRPPPDVRRPPLRPPSALATLGASGARKASTHRTEKPFKSIDNGGVKAASKHLSPGWGGTMGLVKNGIEDRRGERNRSMKRMAENGTAFTGRG</sequence>
<dbReference type="EMBL" id="MU005780">
    <property type="protein sequence ID" value="KAF2704915.1"/>
    <property type="molecule type" value="Genomic_DNA"/>
</dbReference>
<organism evidence="2 3">
    <name type="scientific">Pleomassaria siparia CBS 279.74</name>
    <dbReference type="NCBI Taxonomy" id="1314801"/>
    <lineage>
        <taxon>Eukaryota</taxon>
        <taxon>Fungi</taxon>
        <taxon>Dikarya</taxon>
        <taxon>Ascomycota</taxon>
        <taxon>Pezizomycotina</taxon>
        <taxon>Dothideomycetes</taxon>
        <taxon>Pleosporomycetidae</taxon>
        <taxon>Pleosporales</taxon>
        <taxon>Pleomassariaceae</taxon>
        <taxon>Pleomassaria</taxon>
    </lineage>
</organism>
<feature type="compositionally biased region" description="Basic and acidic residues" evidence="1">
    <location>
        <begin position="263"/>
        <end position="279"/>
    </location>
</feature>
<feature type="compositionally biased region" description="Basic and acidic residues" evidence="1">
    <location>
        <begin position="194"/>
        <end position="205"/>
    </location>
</feature>
<feature type="region of interest" description="Disordered" evidence="1">
    <location>
        <begin position="172"/>
        <end position="289"/>
    </location>
</feature>
<evidence type="ECO:0000313" key="2">
    <source>
        <dbReference type="EMBL" id="KAF2704915.1"/>
    </source>
</evidence>
<dbReference type="Proteomes" id="UP000799428">
    <property type="component" value="Unassembled WGS sequence"/>
</dbReference>
<name>A0A6G1JXD1_9PLEO</name>
<dbReference type="AlphaFoldDB" id="A0A6G1JXD1"/>
<proteinExistence type="predicted"/>
<protein>
    <submittedName>
        <fullName evidence="2">Uncharacterized protein</fullName>
    </submittedName>
</protein>
<keyword evidence="3" id="KW-1185">Reference proteome</keyword>
<accession>A0A6G1JXD1</accession>
<reference evidence="2" key="1">
    <citation type="journal article" date="2020" name="Stud. Mycol.">
        <title>101 Dothideomycetes genomes: a test case for predicting lifestyles and emergence of pathogens.</title>
        <authorList>
            <person name="Haridas S."/>
            <person name="Albert R."/>
            <person name="Binder M."/>
            <person name="Bloem J."/>
            <person name="Labutti K."/>
            <person name="Salamov A."/>
            <person name="Andreopoulos B."/>
            <person name="Baker S."/>
            <person name="Barry K."/>
            <person name="Bills G."/>
            <person name="Bluhm B."/>
            <person name="Cannon C."/>
            <person name="Castanera R."/>
            <person name="Culley D."/>
            <person name="Daum C."/>
            <person name="Ezra D."/>
            <person name="Gonzalez J."/>
            <person name="Henrissat B."/>
            <person name="Kuo A."/>
            <person name="Liang C."/>
            <person name="Lipzen A."/>
            <person name="Lutzoni F."/>
            <person name="Magnuson J."/>
            <person name="Mondo S."/>
            <person name="Nolan M."/>
            <person name="Ohm R."/>
            <person name="Pangilinan J."/>
            <person name="Park H.-J."/>
            <person name="Ramirez L."/>
            <person name="Alfaro M."/>
            <person name="Sun H."/>
            <person name="Tritt A."/>
            <person name="Yoshinaga Y."/>
            <person name="Zwiers L.-H."/>
            <person name="Turgeon B."/>
            <person name="Goodwin S."/>
            <person name="Spatafora J."/>
            <person name="Crous P."/>
            <person name="Grigoriev I."/>
        </authorList>
    </citation>
    <scope>NUCLEOTIDE SEQUENCE</scope>
    <source>
        <strain evidence="2">CBS 279.74</strain>
    </source>
</reference>
<feature type="compositionally biased region" description="Acidic residues" evidence="1">
    <location>
        <begin position="125"/>
        <end position="139"/>
    </location>
</feature>